<evidence type="ECO:0000313" key="2">
    <source>
        <dbReference type="Proteomes" id="UP000193922"/>
    </source>
</evidence>
<sequence length="72" mass="8551">MRDTKCILVAQRIYFYVSFDKYSIFLMAIPNSTERMFFANSYSVWYCKKCGAQYRLKQDCLDHIAQCNAGKR</sequence>
<reference evidence="1 2" key="1">
    <citation type="submission" date="2016-07" db="EMBL/GenBank/DDBJ databases">
        <title>Pervasive Adenine N6-methylation of Active Genes in Fungi.</title>
        <authorList>
            <consortium name="DOE Joint Genome Institute"/>
            <person name="Mondo S.J."/>
            <person name="Dannebaum R.O."/>
            <person name="Kuo R.C."/>
            <person name="Labutti K."/>
            <person name="Haridas S."/>
            <person name="Kuo A."/>
            <person name="Salamov A."/>
            <person name="Ahrendt S.R."/>
            <person name="Lipzen A."/>
            <person name="Sullivan W."/>
            <person name="Andreopoulos W.B."/>
            <person name="Clum A."/>
            <person name="Lindquist E."/>
            <person name="Daum C."/>
            <person name="Ramamoorthy G.K."/>
            <person name="Gryganskyi A."/>
            <person name="Culley D."/>
            <person name="Magnuson J.K."/>
            <person name="James T.Y."/>
            <person name="O'Malley M.A."/>
            <person name="Stajich J.E."/>
            <person name="Spatafora J.W."/>
            <person name="Visel A."/>
            <person name="Grigoriev I.V."/>
        </authorList>
    </citation>
    <scope>NUCLEOTIDE SEQUENCE [LARGE SCALE GENOMIC DNA]</scope>
    <source>
        <strain evidence="1 2">ATCC 12442</strain>
    </source>
</reference>
<accession>A0A1Y1WG01</accession>
<dbReference type="EMBL" id="MCFD01000003">
    <property type="protein sequence ID" value="ORX72429.1"/>
    <property type="molecule type" value="Genomic_DNA"/>
</dbReference>
<dbReference type="Proteomes" id="UP000193922">
    <property type="component" value="Unassembled WGS sequence"/>
</dbReference>
<keyword evidence="2" id="KW-1185">Reference proteome</keyword>
<name>A0A1Y1WG01_9FUNG</name>
<organism evidence="1 2">
    <name type="scientific">Linderina pennispora</name>
    <dbReference type="NCBI Taxonomy" id="61395"/>
    <lineage>
        <taxon>Eukaryota</taxon>
        <taxon>Fungi</taxon>
        <taxon>Fungi incertae sedis</taxon>
        <taxon>Zoopagomycota</taxon>
        <taxon>Kickxellomycotina</taxon>
        <taxon>Kickxellomycetes</taxon>
        <taxon>Kickxellales</taxon>
        <taxon>Kickxellaceae</taxon>
        <taxon>Linderina</taxon>
    </lineage>
</organism>
<comment type="caution">
    <text evidence="1">The sequence shown here is derived from an EMBL/GenBank/DDBJ whole genome shotgun (WGS) entry which is preliminary data.</text>
</comment>
<protein>
    <submittedName>
        <fullName evidence="1">Uncharacterized protein</fullName>
    </submittedName>
</protein>
<dbReference type="GeneID" id="63803573"/>
<dbReference type="AlphaFoldDB" id="A0A1Y1WG01"/>
<evidence type="ECO:0000313" key="1">
    <source>
        <dbReference type="EMBL" id="ORX72429.1"/>
    </source>
</evidence>
<proteinExistence type="predicted"/>
<dbReference type="RefSeq" id="XP_040745853.1">
    <property type="nucleotide sequence ID" value="XM_040886925.1"/>
</dbReference>
<gene>
    <name evidence="1" type="ORF">DL89DRAFT_265981</name>
</gene>